<dbReference type="EMBL" id="KE525307">
    <property type="protein sequence ID" value="KFB45822.1"/>
    <property type="molecule type" value="Genomic_DNA"/>
</dbReference>
<name>A0A084W6H8_ANOSI</name>
<dbReference type="EMBL" id="ATLV01020799">
    <property type="status" value="NOT_ANNOTATED_CDS"/>
    <property type="molecule type" value="Genomic_DNA"/>
</dbReference>
<dbReference type="VEuPathDB" id="VectorBase:ASIC013684"/>
<dbReference type="AlphaFoldDB" id="A0A084W6H8"/>
<dbReference type="OrthoDB" id="7743632at2759"/>
<accession>A0A084W6H8</accession>
<evidence type="ECO:0000313" key="1">
    <source>
        <dbReference type="EMBL" id="KFB45822.1"/>
    </source>
</evidence>
<reference evidence="2" key="2">
    <citation type="submission" date="2020-05" db="UniProtKB">
        <authorList>
            <consortium name="EnsemblMetazoa"/>
        </authorList>
    </citation>
    <scope>IDENTIFICATION</scope>
</reference>
<dbReference type="VEuPathDB" id="VectorBase:ASIS002704"/>
<dbReference type="Proteomes" id="UP000030765">
    <property type="component" value="Unassembled WGS sequence"/>
</dbReference>
<gene>
    <name evidence="1" type="ORF">ZHAS_00013684</name>
</gene>
<protein>
    <submittedName>
        <fullName evidence="1 2">Uncharacterized protein</fullName>
    </submittedName>
</protein>
<reference evidence="1 3" key="1">
    <citation type="journal article" date="2014" name="BMC Genomics">
        <title>Genome sequence of Anopheles sinensis provides insight into genetics basis of mosquito competence for malaria parasites.</title>
        <authorList>
            <person name="Zhou D."/>
            <person name="Zhang D."/>
            <person name="Ding G."/>
            <person name="Shi L."/>
            <person name="Hou Q."/>
            <person name="Ye Y."/>
            <person name="Xu Y."/>
            <person name="Zhou H."/>
            <person name="Xiong C."/>
            <person name="Li S."/>
            <person name="Yu J."/>
            <person name="Hong S."/>
            <person name="Yu X."/>
            <person name="Zou P."/>
            <person name="Chen C."/>
            <person name="Chang X."/>
            <person name="Wang W."/>
            <person name="Lv Y."/>
            <person name="Sun Y."/>
            <person name="Ma L."/>
            <person name="Shen B."/>
            <person name="Zhu C."/>
        </authorList>
    </citation>
    <scope>NUCLEOTIDE SEQUENCE [LARGE SCALE GENOMIC DNA]</scope>
</reference>
<dbReference type="EnsemblMetazoa" id="ASIC013684-RA">
    <property type="protein sequence ID" value="ASIC013684-PA"/>
    <property type="gene ID" value="ASIC013684"/>
</dbReference>
<sequence>MRKLLIEAATNAIGFSQLAALNWFNYELLNFPWSVPGTLSLYVRDLEKVPPYYKYDYLHKKPARSVDIVNDEHDMK</sequence>
<evidence type="ECO:0000313" key="3">
    <source>
        <dbReference type="Proteomes" id="UP000030765"/>
    </source>
</evidence>
<proteinExistence type="predicted"/>
<organism evidence="1">
    <name type="scientific">Anopheles sinensis</name>
    <name type="common">Mosquito</name>
    <dbReference type="NCBI Taxonomy" id="74873"/>
    <lineage>
        <taxon>Eukaryota</taxon>
        <taxon>Metazoa</taxon>
        <taxon>Ecdysozoa</taxon>
        <taxon>Arthropoda</taxon>
        <taxon>Hexapoda</taxon>
        <taxon>Insecta</taxon>
        <taxon>Pterygota</taxon>
        <taxon>Neoptera</taxon>
        <taxon>Endopterygota</taxon>
        <taxon>Diptera</taxon>
        <taxon>Nematocera</taxon>
        <taxon>Culicoidea</taxon>
        <taxon>Culicidae</taxon>
        <taxon>Anophelinae</taxon>
        <taxon>Anopheles</taxon>
    </lineage>
</organism>
<keyword evidence="3" id="KW-1185">Reference proteome</keyword>
<evidence type="ECO:0000313" key="2">
    <source>
        <dbReference type="EnsemblMetazoa" id="ASIC013684-PA"/>
    </source>
</evidence>